<dbReference type="InterPro" id="IPR001019">
    <property type="entry name" value="Gprotein_alpha_su"/>
</dbReference>
<reference evidence="5 6" key="1">
    <citation type="submission" date="2020-04" db="EMBL/GenBank/DDBJ databases">
        <title>Plant Genome Project.</title>
        <authorList>
            <person name="Zhang R.-G."/>
        </authorList>
    </citation>
    <scope>NUCLEOTIDE SEQUENCE [LARGE SCALE GENOMIC DNA]</scope>
    <source>
        <strain evidence="5">YNK0</strain>
        <tissue evidence="5">Leaf</tissue>
    </source>
</reference>
<comment type="caution">
    <text evidence="5">The sequence shown here is derived from an EMBL/GenBank/DDBJ whole genome shotgun (WGS) entry which is preliminary data.</text>
</comment>
<dbReference type="PROSITE" id="PS51882">
    <property type="entry name" value="G_ALPHA"/>
    <property type="match status" value="1"/>
</dbReference>
<dbReference type="SUPFAM" id="SSF47895">
    <property type="entry name" value="Transducin (alpha subunit), insertion domain"/>
    <property type="match status" value="1"/>
</dbReference>
<dbReference type="GO" id="GO:0046872">
    <property type="term" value="F:metal ion binding"/>
    <property type="evidence" value="ECO:0007669"/>
    <property type="project" value="UniProtKB-KW"/>
</dbReference>
<evidence type="ECO:0000256" key="3">
    <source>
        <dbReference type="PIRSR" id="PIRSR601019-1"/>
    </source>
</evidence>
<dbReference type="Proteomes" id="UP000655225">
    <property type="component" value="Unassembled WGS sequence"/>
</dbReference>
<dbReference type="InterPro" id="IPR011025">
    <property type="entry name" value="GproteinA_insert"/>
</dbReference>
<proteinExistence type="predicted"/>
<keyword evidence="4" id="KW-0479">Metal-binding</keyword>
<evidence type="ECO:0000256" key="4">
    <source>
        <dbReference type="PIRSR" id="PIRSR601019-2"/>
    </source>
</evidence>
<name>A0A834ZX31_TETSI</name>
<dbReference type="GO" id="GO:0001664">
    <property type="term" value="F:G protein-coupled receptor binding"/>
    <property type="evidence" value="ECO:0007669"/>
    <property type="project" value="TreeGrafter"/>
</dbReference>
<dbReference type="GO" id="GO:0003924">
    <property type="term" value="F:GTPase activity"/>
    <property type="evidence" value="ECO:0007669"/>
    <property type="project" value="InterPro"/>
</dbReference>
<keyword evidence="2 3" id="KW-0342">GTP-binding</keyword>
<dbReference type="AlphaFoldDB" id="A0A834ZX31"/>
<evidence type="ECO:0000313" key="5">
    <source>
        <dbReference type="EMBL" id="KAF8410601.1"/>
    </source>
</evidence>
<sequence>MLSTIFKQGKILYKSVHFSEDERQNIKSMIRNNAYSHLGILLEGHERFEDESLTEMRKKQSSDQSSPLGNLEAIFPADTHEYAPFVVELWNNAAIQATYTRRNELEMLPSVASYYLEQLIDIMRADFEPSHVDILYARGITVSLHPMGLLAWTSHFLSQHMMAAFLLLTSTIPCKGTN</sequence>
<evidence type="ECO:0000256" key="1">
    <source>
        <dbReference type="ARBA" id="ARBA00022741"/>
    </source>
</evidence>
<organism evidence="5 6">
    <name type="scientific">Tetracentron sinense</name>
    <name type="common">Spur-leaf</name>
    <dbReference type="NCBI Taxonomy" id="13715"/>
    <lineage>
        <taxon>Eukaryota</taxon>
        <taxon>Viridiplantae</taxon>
        <taxon>Streptophyta</taxon>
        <taxon>Embryophyta</taxon>
        <taxon>Tracheophyta</taxon>
        <taxon>Spermatophyta</taxon>
        <taxon>Magnoliopsida</taxon>
        <taxon>Trochodendrales</taxon>
        <taxon>Trochodendraceae</taxon>
        <taxon>Tetracentron</taxon>
    </lineage>
</organism>
<keyword evidence="4" id="KW-0460">Magnesium</keyword>
<evidence type="ECO:0000256" key="2">
    <source>
        <dbReference type="ARBA" id="ARBA00023134"/>
    </source>
</evidence>
<feature type="binding site" evidence="3">
    <location>
        <begin position="135"/>
        <end position="141"/>
    </location>
    <ligand>
        <name>GTP</name>
        <dbReference type="ChEBI" id="CHEBI:37565"/>
    </ligand>
</feature>
<feature type="binding site" evidence="4">
    <location>
        <position position="141"/>
    </location>
    <ligand>
        <name>Mg(2+)</name>
        <dbReference type="ChEBI" id="CHEBI:18420"/>
    </ligand>
</feature>
<keyword evidence="1 3" id="KW-0547">Nucleotide-binding</keyword>
<dbReference type="OMA" id="GHERFED"/>
<dbReference type="GO" id="GO:0031683">
    <property type="term" value="F:G-protein beta/gamma-subunit complex binding"/>
    <property type="evidence" value="ECO:0007669"/>
    <property type="project" value="InterPro"/>
</dbReference>
<feature type="binding site" evidence="4">
    <location>
        <position position="3"/>
    </location>
    <ligand>
        <name>Mg(2+)</name>
        <dbReference type="ChEBI" id="CHEBI:18420"/>
    </ligand>
</feature>
<dbReference type="PANTHER" id="PTHR10218:SF222">
    <property type="entry name" value="EXTRA-LARGE GUANINE NUCLEOTIDE-BINDING PROTEIN 1"/>
    <property type="match status" value="1"/>
</dbReference>
<keyword evidence="6" id="KW-1185">Reference proteome</keyword>
<dbReference type="Gene3D" id="1.10.400.10">
    <property type="entry name" value="GI Alpha 1, domain 2-like"/>
    <property type="match status" value="1"/>
</dbReference>
<dbReference type="GO" id="GO:0005834">
    <property type="term" value="C:heterotrimeric G-protein complex"/>
    <property type="evidence" value="ECO:0007669"/>
    <property type="project" value="TreeGrafter"/>
</dbReference>
<dbReference type="PANTHER" id="PTHR10218">
    <property type="entry name" value="GTP-BINDING PROTEIN ALPHA SUBUNIT"/>
    <property type="match status" value="1"/>
</dbReference>
<dbReference type="GO" id="GO:0005525">
    <property type="term" value="F:GTP binding"/>
    <property type="evidence" value="ECO:0007669"/>
    <property type="project" value="UniProtKB-KW"/>
</dbReference>
<dbReference type="GO" id="GO:0007188">
    <property type="term" value="P:adenylate cyclase-modulating G protein-coupled receptor signaling pathway"/>
    <property type="evidence" value="ECO:0007669"/>
    <property type="project" value="TreeGrafter"/>
</dbReference>
<dbReference type="GO" id="GO:0005737">
    <property type="term" value="C:cytoplasm"/>
    <property type="evidence" value="ECO:0007669"/>
    <property type="project" value="TreeGrafter"/>
</dbReference>
<dbReference type="EMBL" id="JABCRI010000002">
    <property type="protein sequence ID" value="KAF8410601.1"/>
    <property type="molecule type" value="Genomic_DNA"/>
</dbReference>
<dbReference type="Pfam" id="PF00503">
    <property type="entry name" value="G-alpha"/>
    <property type="match status" value="1"/>
</dbReference>
<evidence type="ECO:0000313" key="6">
    <source>
        <dbReference type="Proteomes" id="UP000655225"/>
    </source>
</evidence>
<gene>
    <name evidence="5" type="ORF">HHK36_003133</name>
</gene>
<protein>
    <submittedName>
        <fullName evidence="5">Uncharacterized protein</fullName>
    </submittedName>
</protein>
<dbReference type="OrthoDB" id="1702343at2759"/>
<accession>A0A834ZX31</accession>